<accession>A0A7J7K2F7</accession>
<keyword evidence="3" id="KW-0268">Exocytosis</keyword>
<keyword evidence="2" id="KW-0813">Transport</keyword>
<feature type="region of interest" description="Disordered" evidence="6">
    <location>
        <begin position="30"/>
        <end position="82"/>
    </location>
</feature>
<evidence type="ECO:0000256" key="5">
    <source>
        <dbReference type="ARBA" id="ARBA00037297"/>
    </source>
</evidence>
<dbReference type="Pfam" id="PF05835">
    <property type="entry name" value="Synaphin"/>
    <property type="match status" value="1"/>
</dbReference>
<reference evidence="7" key="1">
    <citation type="submission" date="2020-06" db="EMBL/GenBank/DDBJ databases">
        <title>Draft genome of Bugula neritina, a colonial animal packing powerful symbionts and potential medicines.</title>
        <authorList>
            <person name="Rayko M."/>
        </authorList>
    </citation>
    <scope>NUCLEOTIDE SEQUENCE [LARGE SCALE GENOMIC DNA]</scope>
    <source>
        <strain evidence="7">Kwan_BN1</strain>
    </source>
</reference>
<dbReference type="GO" id="GO:0031201">
    <property type="term" value="C:SNARE complex"/>
    <property type="evidence" value="ECO:0007669"/>
    <property type="project" value="TreeGrafter"/>
</dbReference>
<dbReference type="PANTHER" id="PTHR16705">
    <property type="entry name" value="COMPLEXIN"/>
    <property type="match status" value="1"/>
</dbReference>
<sequence>MQSVADMSVTVHKMASFIAKQLVGKQLNAVKGAVGGGGDDKKDEDEKKTEDGEDLEVLEARREEEERRRERHRKAEEEREEVRAQIRKKLSSNLNPINMKQACAEFSTISVIIDEIHINIKKKETFSAMEDPNRAGQIGRKRKTPEELAAEARGESTEDDGGQGGFLPGNMSEMQAKLTEGPGQLLSSAQEKCSVM</sequence>
<feature type="compositionally biased region" description="Basic and acidic residues" evidence="6">
    <location>
        <begin position="38"/>
        <end position="50"/>
    </location>
</feature>
<comment type="function">
    <text evidence="5">Positively regulates a late step in synaptic vesicle exocytosis.</text>
</comment>
<gene>
    <name evidence="7" type="ORF">EB796_009376</name>
</gene>
<feature type="compositionally biased region" description="Basic and acidic residues" evidence="6">
    <location>
        <begin position="144"/>
        <end position="156"/>
    </location>
</feature>
<keyword evidence="8" id="KW-1185">Reference proteome</keyword>
<comment type="caution">
    <text evidence="7">The sequence shown here is derived from an EMBL/GenBank/DDBJ whole genome shotgun (WGS) entry which is preliminary data.</text>
</comment>
<keyword evidence="4" id="KW-0532">Neurotransmitter transport</keyword>
<dbReference type="EMBL" id="VXIV02001514">
    <property type="protein sequence ID" value="KAF6032355.1"/>
    <property type="molecule type" value="Genomic_DNA"/>
</dbReference>
<dbReference type="Proteomes" id="UP000593567">
    <property type="component" value="Unassembled WGS sequence"/>
</dbReference>
<evidence type="ECO:0000256" key="1">
    <source>
        <dbReference type="ARBA" id="ARBA00005396"/>
    </source>
</evidence>
<dbReference type="GO" id="GO:0043195">
    <property type="term" value="C:terminal bouton"/>
    <property type="evidence" value="ECO:0007669"/>
    <property type="project" value="TreeGrafter"/>
</dbReference>
<evidence type="ECO:0000256" key="4">
    <source>
        <dbReference type="ARBA" id="ARBA00022775"/>
    </source>
</evidence>
<dbReference type="PANTHER" id="PTHR16705:SF4">
    <property type="entry name" value="COMPLEXIN"/>
    <property type="match status" value="1"/>
</dbReference>
<proteinExistence type="inferred from homology"/>
<evidence type="ECO:0000256" key="6">
    <source>
        <dbReference type="SAM" id="MobiDB-lite"/>
    </source>
</evidence>
<feature type="region of interest" description="Disordered" evidence="6">
    <location>
        <begin position="129"/>
        <end position="196"/>
    </location>
</feature>
<evidence type="ECO:0000313" key="8">
    <source>
        <dbReference type="Proteomes" id="UP000593567"/>
    </source>
</evidence>
<dbReference type="InterPro" id="IPR008849">
    <property type="entry name" value="Synaphin"/>
</dbReference>
<comment type="similarity">
    <text evidence="1">Belongs to the complexin/synaphin family.</text>
</comment>
<feature type="compositionally biased region" description="Polar residues" evidence="6">
    <location>
        <begin position="185"/>
        <end position="196"/>
    </location>
</feature>
<name>A0A7J7K2F7_BUGNE</name>
<dbReference type="SUPFAM" id="SSF58038">
    <property type="entry name" value="SNARE fusion complex"/>
    <property type="match status" value="1"/>
</dbReference>
<protein>
    <submittedName>
        <fullName evidence="7">Uncharacterized protein</fullName>
    </submittedName>
</protein>
<dbReference type="Gene3D" id="1.20.5.580">
    <property type="entry name" value="Single Helix bin"/>
    <property type="match status" value="1"/>
</dbReference>
<dbReference type="GO" id="GO:0019905">
    <property type="term" value="F:syntaxin binding"/>
    <property type="evidence" value="ECO:0007669"/>
    <property type="project" value="InterPro"/>
</dbReference>
<evidence type="ECO:0000256" key="3">
    <source>
        <dbReference type="ARBA" id="ARBA00022483"/>
    </source>
</evidence>
<dbReference type="OrthoDB" id="6229630at2759"/>
<dbReference type="GO" id="GO:0046928">
    <property type="term" value="P:regulation of neurotransmitter secretion"/>
    <property type="evidence" value="ECO:0007669"/>
    <property type="project" value="TreeGrafter"/>
</dbReference>
<dbReference type="AlphaFoldDB" id="A0A7J7K2F7"/>
<dbReference type="GO" id="GO:0016079">
    <property type="term" value="P:synaptic vesicle exocytosis"/>
    <property type="evidence" value="ECO:0007669"/>
    <property type="project" value="TreeGrafter"/>
</dbReference>
<feature type="compositionally biased region" description="Basic and acidic residues" evidence="6">
    <location>
        <begin position="58"/>
        <end position="82"/>
    </location>
</feature>
<organism evidence="7 8">
    <name type="scientific">Bugula neritina</name>
    <name type="common">Brown bryozoan</name>
    <name type="synonym">Sertularia neritina</name>
    <dbReference type="NCBI Taxonomy" id="10212"/>
    <lineage>
        <taxon>Eukaryota</taxon>
        <taxon>Metazoa</taxon>
        <taxon>Spiralia</taxon>
        <taxon>Lophotrochozoa</taxon>
        <taxon>Bryozoa</taxon>
        <taxon>Gymnolaemata</taxon>
        <taxon>Cheilostomatida</taxon>
        <taxon>Flustrina</taxon>
        <taxon>Buguloidea</taxon>
        <taxon>Bugulidae</taxon>
        <taxon>Bugula</taxon>
    </lineage>
</organism>
<evidence type="ECO:0000256" key="2">
    <source>
        <dbReference type="ARBA" id="ARBA00022448"/>
    </source>
</evidence>
<evidence type="ECO:0000313" key="7">
    <source>
        <dbReference type="EMBL" id="KAF6032355.1"/>
    </source>
</evidence>